<reference evidence="1 2" key="1">
    <citation type="submission" date="2016-04" db="EMBL/GenBank/DDBJ databases">
        <title>Draft Genome Assembly of the Bloom-forming Cyanobacterium Nodularia spumigena Strain CENA596 in Shrimp Production Ponds.</title>
        <authorList>
            <person name="Popin R.V."/>
            <person name="Rigonato J."/>
            <person name="Abreu V.A."/>
            <person name="Andreote A.P."/>
            <person name="Silveira S.B."/>
            <person name="Odebrecht C."/>
            <person name="Fiore M.F."/>
        </authorList>
    </citation>
    <scope>NUCLEOTIDE SEQUENCE [LARGE SCALE GENOMIC DNA]</scope>
    <source>
        <strain evidence="1 2">CENA596</strain>
    </source>
</reference>
<proteinExistence type="predicted"/>
<dbReference type="Proteomes" id="UP000076555">
    <property type="component" value="Unassembled WGS sequence"/>
</dbReference>
<dbReference type="InterPro" id="IPR031037">
    <property type="entry name" value="Preny_LynF_TruF"/>
</dbReference>
<organism evidence="1 2">
    <name type="scientific">Nodularia spumigena CENA596</name>
    <dbReference type="NCBI Taxonomy" id="1819295"/>
    <lineage>
        <taxon>Bacteria</taxon>
        <taxon>Bacillati</taxon>
        <taxon>Cyanobacteriota</taxon>
        <taxon>Cyanophyceae</taxon>
        <taxon>Nostocales</taxon>
        <taxon>Nodulariaceae</taxon>
        <taxon>Nodularia</taxon>
    </lineage>
</organism>
<protein>
    <submittedName>
        <fullName evidence="1">Uncharacterized protein</fullName>
    </submittedName>
</protein>
<gene>
    <name evidence="1" type="ORF">A2T98_03050</name>
</gene>
<comment type="caution">
    <text evidence="1">The sequence shown here is derived from an EMBL/GenBank/DDBJ whole genome shotgun (WGS) entry which is preliminary data.</text>
</comment>
<evidence type="ECO:0000313" key="2">
    <source>
        <dbReference type="Proteomes" id="UP000076555"/>
    </source>
</evidence>
<evidence type="ECO:0000313" key="1">
    <source>
        <dbReference type="EMBL" id="KZL51257.1"/>
    </source>
</evidence>
<accession>A0A161VCZ3</accession>
<dbReference type="AlphaFoldDB" id="A0A161VCZ3"/>
<name>A0A161VCZ3_NODSP</name>
<dbReference type="EMBL" id="LWAJ01000031">
    <property type="protein sequence ID" value="KZL51257.1"/>
    <property type="molecule type" value="Genomic_DNA"/>
</dbReference>
<sequence length="61" mass="7390">MMISDRTMVNINHNLRYINEHKQAFDIEYFYPLDIFENFAEQIEDCTIECSCKLEQDKILL</sequence>
<dbReference type="Pfam" id="PF19156">
    <property type="entry name" value="DUF5838"/>
    <property type="match status" value="1"/>
</dbReference>